<organism evidence="16 17">
    <name type="scientific">Fibrobacter succinogenes (strain ATCC 19169 / S85)</name>
    <dbReference type="NCBI Taxonomy" id="59374"/>
    <lineage>
        <taxon>Bacteria</taxon>
        <taxon>Pseudomonadati</taxon>
        <taxon>Fibrobacterota</taxon>
        <taxon>Fibrobacteria</taxon>
        <taxon>Fibrobacterales</taxon>
        <taxon>Fibrobacteraceae</taxon>
        <taxon>Fibrobacter</taxon>
    </lineage>
</organism>
<dbReference type="KEGG" id="fsc:FSU_0580"/>
<keyword evidence="10 16" id="KW-0456">Lyase</keyword>
<evidence type="ECO:0000256" key="12">
    <source>
        <dbReference type="HAMAP-Rule" id="MF_00135"/>
    </source>
</evidence>
<dbReference type="InterPro" id="IPR013785">
    <property type="entry name" value="Aldolase_TIM"/>
</dbReference>
<proteinExistence type="inferred from homology"/>
<dbReference type="RefSeq" id="WP_012820020.1">
    <property type="nucleotide sequence ID" value="NC_013410.1"/>
</dbReference>
<evidence type="ECO:0000256" key="5">
    <source>
        <dbReference type="ARBA" id="ARBA00022605"/>
    </source>
</evidence>
<keyword evidence="11" id="KW-0511">Multifunctional enzyme</keyword>
<dbReference type="PANTHER" id="PTHR22854">
    <property type="entry name" value="TRYPTOPHAN BIOSYNTHESIS PROTEIN"/>
    <property type="match status" value="1"/>
</dbReference>
<dbReference type="GO" id="GO:0000162">
    <property type="term" value="P:L-tryptophan biosynthetic process"/>
    <property type="evidence" value="ECO:0007669"/>
    <property type="project" value="UniProtKB-UniRule"/>
</dbReference>
<evidence type="ECO:0000256" key="11">
    <source>
        <dbReference type="ARBA" id="ARBA00023268"/>
    </source>
</evidence>
<dbReference type="Proteomes" id="UP000001497">
    <property type="component" value="Chromosome"/>
</dbReference>
<dbReference type="PANTHER" id="PTHR22854:SF2">
    <property type="entry name" value="INDOLE-3-GLYCEROL-PHOSPHATE SYNTHASE"/>
    <property type="match status" value="1"/>
</dbReference>
<evidence type="ECO:0000256" key="10">
    <source>
        <dbReference type="ARBA" id="ARBA00023239"/>
    </source>
</evidence>
<dbReference type="AlphaFoldDB" id="C9RJS7"/>
<evidence type="ECO:0000256" key="6">
    <source>
        <dbReference type="ARBA" id="ARBA00022793"/>
    </source>
</evidence>
<dbReference type="SUPFAM" id="SSF51366">
    <property type="entry name" value="Ribulose-phoshate binding barrel"/>
    <property type="match status" value="2"/>
</dbReference>
<keyword evidence="9 12" id="KW-0413">Isomerase</keyword>
<keyword evidence="7 12" id="KW-0822">Tryptophan biosynthesis</keyword>
<dbReference type="InterPro" id="IPR001240">
    <property type="entry name" value="PRAI_dom"/>
</dbReference>
<evidence type="ECO:0000256" key="2">
    <source>
        <dbReference type="ARBA" id="ARBA00001633"/>
    </source>
</evidence>
<evidence type="ECO:0000313" key="18">
    <source>
        <dbReference type="Proteomes" id="UP000001497"/>
    </source>
</evidence>
<evidence type="ECO:0000256" key="9">
    <source>
        <dbReference type="ARBA" id="ARBA00023235"/>
    </source>
</evidence>
<feature type="domain" description="N-(5'phosphoribosyl) anthranilate isomerase (PRAI)" evidence="14">
    <location>
        <begin position="304"/>
        <end position="513"/>
    </location>
</feature>
<evidence type="ECO:0000313" key="16">
    <source>
        <dbReference type="EMBL" id="ADL25178.1"/>
    </source>
</evidence>
<comment type="catalytic activity">
    <reaction evidence="2">
        <text>1-(2-carboxyphenylamino)-1-deoxy-D-ribulose 5-phosphate + H(+) = (1S,2R)-1-C-(indol-3-yl)glycerol 3-phosphate + CO2 + H2O</text>
        <dbReference type="Rhea" id="RHEA:23476"/>
        <dbReference type="ChEBI" id="CHEBI:15377"/>
        <dbReference type="ChEBI" id="CHEBI:15378"/>
        <dbReference type="ChEBI" id="CHEBI:16526"/>
        <dbReference type="ChEBI" id="CHEBI:58613"/>
        <dbReference type="ChEBI" id="CHEBI:58866"/>
        <dbReference type="EC" id="4.1.1.48"/>
    </reaction>
</comment>
<evidence type="ECO:0000256" key="7">
    <source>
        <dbReference type="ARBA" id="ARBA00022822"/>
    </source>
</evidence>
<dbReference type="KEGG" id="fsu:Fisuc_0176"/>
<keyword evidence="18" id="KW-1185">Reference proteome</keyword>
<evidence type="ECO:0000256" key="1">
    <source>
        <dbReference type="ARBA" id="ARBA00001164"/>
    </source>
</evidence>
<name>C9RJS7_FIBSS</name>
<evidence type="ECO:0000259" key="13">
    <source>
        <dbReference type="Pfam" id="PF00218"/>
    </source>
</evidence>
<keyword evidence="8 12" id="KW-0057">Aromatic amino acid biosynthesis</keyword>
<comment type="similarity">
    <text evidence="12">Belongs to the TrpF family.</text>
</comment>
<dbReference type="EMBL" id="CP002158">
    <property type="protein sequence ID" value="ADL25178.1"/>
    <property type="molecule type" value="Genomic_DNA"/>
</dbReference>
<protein>
    <recommendedName>
        <fullName evidence="12">N-(5'-phosphoribosyl)anthranilate isomerase</fullName>
        <shortName evidence="12">PRAI</shortName>
        <ecNumber evidence="12">5.3.1.24</ecNumber>
    </recommendedName>
</protein>
<dbReference type="Proteomes" id="UP000000517">
    <property type="component" value="Chromosome"/>
</dbReference>
<dbReference type="InterPro" id="IPR045186">
    <property type="entry name" value="Indole-3-glycerol_P_synth"/>
</dbReference>
<dbReference type="Pfam" id="PF00218">
    <property type="entry name" value="IGPS"/>
    <property type="match status" value="1"/>
</dbReference>
<gene>
    <name evidence="16" type="primary">trpCF</name>
    <name evidence="12" type="synonym">trpF</name>
    <name evidence="15" type="ordered locus">Fisuc_0176</name>
    <name evidence="16" type="ordered locus">FSU_0580</name>
</gene>
<dbReference type="InterPro" id="IPR013798">
    <property type="entry name" value="Indole-3-glycerol_P_synth_dom"/>
</dbReference>
<evidence type="ECO:0000313" key="15">
    <source>
        <dbReference type="EMBL" id="ACX73790.1"/>
    </source>
</evidence>
<dbReference type="InterPro" id="IPR011060">
    <property type="entry name" value="RibuloseP-bd_barrel"/>
</dbReference>
<dbReference type="HOGENOM" id="CLU_007713_2_3_0"/>
<evidence type="ECO:0000259" key="14">
    <source>
        <dbReference type="Pfam" id="PF00697"/>
    </source>
</evidence>
<evidence type="ECO:0000256" key="3">
    <source>
        <dbReference type="ARBA" id="ARBA00004664"/>
    </source>
</evidence>
<dbReference type="CDD" id="cd00405">
    <property type="entry name" value="PRAI"/>
    <property type="match status" value="1"/>
</dbReference>
<dbReference type="GO" id="GO:0004425">
    <property type="term" value="F:indole-3-glycerol-phosphate synthase activity"/>
    <property type="evidence" value="ECO:0007669"/>
    <property type="project" value="UniProtKB-EC"/>
</dbReference>
<dbReference type="eggNOG" id="COG0135">
    <property type="taxonomic scope" value="Bacteria"/>
</dbReference>
<dbReference type="EC" id="5.3.1.24" evidence="12"/>
<comment type="pathway">
    <text evidence="3 12">Amino-acid biosynthesis; L-tryptophan biosynthesis; L-tryptophan from chorismate: step 3/5.</text>
</comment>
<dbReference type="eggNOG" id="COG0134">
    <property type="taxonomic scope" value="Bacteria"/>
</dbReference>
<evidence type="ECO:0000313" key="17">
    <source>
        <dbReference type="Proteomes" id="UP000000517"/>
    </source>
</evidence>
<keyword evidence="5 12" id="KW-0028">Amino-acid biosynthesis</keyword>
<comment type="pathway">
    <text evidence="4">Amino-acid biosynthesis; L-tryptophan biosynthesis; L-tryptophan from chorismate: step 4/5.</text>
</comment>
<reference evidence="16" key="3">
    <citation type="submission" date="2010-08" db="EMBL/GenBank/DDBJ databases">
        <authorList>
            <person name="Durkin A.S."/>
            <person name="Nelson K.E."/>
            <person name="Morrison M."/>
            <person name="Forsberg C.W."/>
            <person name="Wilson D.B."/>
            <person name="Russell J.B."/>
            <person name="Cann I.K.O."/>
            <person name="Mackie R.I."/>
            <person name="White B.A."/>
        </authorList>
    </citation>
    <scope>NUCLEOTIDE SEQUENCE</scope>
    <source>
        <strain evidence="16">S85</strain>
    </source>
</reference>
<dbReference type="OrthoDB" id="9804217at2"/>
<accession>C9RJS7</accession>
<dbReference type="STRING" id="59374.FSU_0580"/>
<dbReference type="EMBL" id="CP001792">
    <property type="protein sequence ID" value="ACX73790.1"/>
    <property type="molecule type" value="Genomic_DNA"/>
</dbReference>
<evidence type="ECO:0000256" key="8">
    <source>
        <dbReference type="ARBA" id="ARBA00023141"/>
    </source>
</evidence>
<dbReference type="UniPathway" id="UPA00035">
    <property type="reaction ID" value="UER00042"/>
</dbReference>
<comment type="catalytic activity">
    <reaction evidence="1 12">
        <text>N-(5-phospho-beta-D-ribosyl)anthranilate = 1-(2-carboxyphenylamino)-1-deoxy-D-ribulose 5-phosphate</text>
        <dbReference type="Rhea" id="RHEA:21540"/>
        <dbReference type="ChEBI" id="CHEBI:18277"/>
        <dbReference type="ChEBI" id="CHEBI:58613"/>
        <dbReference type="EC" id="5.3.1.24"/>
    </reaction>
</comment>
<dbReference type="Pfam" id="PF00697">
    <property type="entry name" value="PRAI"/>
    <property type="match status" value="1"/>
</dbReference>
<dbReference type="PATRIC" id="fig|59374.8.peg.561"/>
<dbReference type="Gene3D" id="3.20.20.70">
    <property type="entry name" value="Aldolase class I"/>
    <property type="match status" value="2"/>
</dbReference>
<dbReference type="CDD" id="cd00331">
    <property type="entry name" value="IGPS"/>
    <property type="match status" value="1"/>
</dbReference>
<dbReference type="GO" id="GO:0004640">
    <property type="term" value="F:phosphoribosylanthranilate isomerase activity"/>
    <property type="evidence" value="ECO:0007669"/>
    <property type="project" value="UniProtKB-UniRule"/>
</dbReference>
<dbReference type="HAMAP" id="MF_00135">
    <property type="entry name" value="PRAI"/>
    <property type="match status" value="1"/>
</dbReference>
<reference evidence="15 18" key="1">
    <citation type="submission" date="2009-10" db="EMBL/GenBank/DDBJ databases">
        <title>Complete sequence of Fibrobacter succinogenes subsp. succinogenes S85.</title>
        <authorList>
            <consortium name="US DOE Joint Genome Institute"/>
            <person name="Lucas S."/>
            <person name="Copeland A."/>
            <person name="Lapidus A."/>
            <person name="Glavina del Rio T."/>
            <person name="Tice H."/>
            <person name="Bruce D."/>
            <person name="Goodwin L."/>
            <person name="Pitluck S."/>
            <person name="Chertkov O."/>
            <person name="Detter J.C."/>
            <person name="Han C."/>
            <person name="Tapia R."/>
            <person name="Larimer F."/>
            <person name="Land M."/>
            <person name="Hauser L."/>
            <person name="Kyrpides N."/>
            <person name="Mikhailova N."/>
            <person name="Weimer P.J."/>
            <person name="Stevenson D.M."/>
            <person name="Boyum J."/>
            <person name="Brumm P.I."/>
            <person name="Mead D."/>
        </authorList>
    </citation>
    <scope>NUCLEOTIDE SEQUENCE [LARGE SCALE GENOMIC DNA]</scope>
    <source>
        <strain evidence="18">ATCC 19169 / S85</strain>
        <strain evidence="15">S85</strain>
    </source>
</reference>
<evidence type="ECO:0000256" key="4">
    <source>
        <dbReference type="ARBA" id="ARBA00004696"/>
    </source>
</evidence>
<sequence>MSEDILQKIVRMRREDIDRLGLNFNIDIPEARRVGHTEFLGNAGAILEVKRASPSKGDIAPNLNPVELATTYAEAHAQAVSVLTEMNFFKGSLRDLIAVADLMERRRQQGLHTCAVLRKDFLLFEDEIDIAYRCGADAVLLIARILDDAQLVKMAQRAQKFGIQAFVEVREADDFRKLAVVTAALGDAAAKTIVAGVNSRDLATFHTDPLIPASVRSKLPAKAVFESGILSAADATYARNLGFTGILVGEAVAKNPPLAKDVVSAFESGCENARGLFWKKFAERKFANNETRAASSQDARRPLVKICGITREEDGLLAAELGADMLGFVFSTTKRLTTEEFVRSFKTRLLRSACNDVAPLLVGVITDPNSVEGKTAIKLAQEGVLDAVQFHGVNPHNSDALAESCSAALPYYCAARVGAPEDFDYIASLRKNGEPRILLDAKVEGIPGGTGKTIPESLLREKANGAPLWLAGGITPENVATICEKFHPELIDISSGIEDAPGIKNHDKMKALFAEFAAK</sequence>
<reference evidence="17" key="2">
    <citation type="submission" date="2010-08" db="EMBL/GenBank/DDBJ databases">
        <title>Complete sequence of Fibrobacter succinogenes subsp. succinogenes S85.</title>
        <authorList>
            <person name="Durkin A.S."/>
            <person name="Nelson K.E."/>
            <person name="Morrison M."/>
            <person name="Forsberg C.W."/>
            <person name="Wilson D.B."/>
            <person name="Russell J.B."/>
            <person name="Cann I.K.O."/>
            <person name="Mackie R.I."/>
            <person name="White B.A."/>
        </authorList>
    </citation>
    <scope>NUCLEOTIDE SEQUENCE [LARGE SCALE GENOMIC DNA]</scope>
    <source>
        <strain evidence="17">ATCC 19169 / S85</strain>
    </source>
</reference>
<keyword evidence="6" id="KW-0210">Decarboxylase</keyword>
<feature type="domain" description="Indole-3-glycerol phosphate synthase" evidence="13">
    <location>
        <begin position="42"/>
        <end position="260"/>
    </location>
</feature>